<proteinExistence type="predicted"/>
<gene>
    <name evidence="1" type="ORF">S06H3_37126</name>
</gene>
<reference evidence="1" key="1">
    <citation type="journal article" date="2014" name="Front. Microbiol.">
        <title>High frequency of phylogenetically diverse reductive dehalogenase-homologous genes in deep subseafloor sedimentary metagenomes.</title>
        <authorList>
            <person name="Kawai M."/>
            <person name="Futagami T."/>
            <person name="Toyoda A."/>
            <person name="Takaki Y."/>
            <person name="Nishi S."/>
            <person name="Hori S."/>
            <person name="Arai W."/>
            <person name="Tsubouchi T."/>
            <person name="Morono Y."/>
            <person name="Uchiyama I."/>
            <person name="Ito T."/>
            <person name="Fujiyama A."/>
            <person name="Inagaki F."/>
            <person name="Takami H."/>
        </authorList>
    </citation>
    <scope>NUCLEOTIDE SEQUENCE</scope>
    <source>
        <strain evidence="1">Expedition CK06-06</strain>
    </source>
</reference>
<name>X1N2I5_9ZZZZ</name>
<accession>X1N2I5</accession>
<evidence type="ECO:0000313" key="1">
    <source>
        <dbReference type="EMBL" id="GAI21060.1"/>
    </source>
</evidence>
<dbReference type="EMBL" id="BARV01022526">
    <property type="protein sequence ID" value="GAI21060.1"/>
    <property type="molecule type" value="Genomic_DNA"/>
</dbReference>
<sequence length="131" mass="15078">MGGFETTEVIIEKLTDAIRTAEWYVGLQKKWKFTKIPILSYDWPKVPMFFAEIISETITRSTIKLRDMLDISSYYGFPRPDTHLLPGLVFDARVFEQVGPDAGESTKFEVSSSFLDQLRKQNLLVERVPTV</sequence>
<feature type="non-terminal residue" evidence="1">
    <location>
        <position position="131"/>
    </location>
</feature>
<organism evidence="1">
    <name type="scientific">marine sediment metagenome</name>
    <dbReference type="NCBI Taxonomy" id="412755"/>
    <lineage>
        <taxon>unclassified sequences</taxon>
        <taxon>metagenomes</taxon>
        <taxon>ecological metagenomes</taxon>
    </lineage>
</organism>
<dbReference type="AlphaFoldDB" id="X1N2I5"/>
<protein>
    <submittedName>
        <fullName evidence="1">Uncharacterized protein</fullName>
    </submittedName>
</protein>
<comment type="caution">
    <text evidence="1">The sequence shown here is derived from an EMBL/GenBank/DDBJ whole genome shotgun (WGS) entry which is preliminary data.</text>
</comment>